<keyword evidence="2 3" id="KW-0040">ANK repeat</keyword>
<dbReference type="Pfam" id="PF13920">
    <property type="entry name" value="zf-C3HC4_3"/>
    <property type="match status" value="1"/>
</dbReference>
<evidence type="ECO:0000256" key="2">
    <source>
        <dbReference type="ARBA" id="ARBA00023043"/>
    </source>
</evidence>
<dbReference type="PROSITE" id="PS50089">
    <property type="entry name" value="ZF_RING_2"/>
    <property type="match status" value="1"/>
</dbReference>
<keyword evidence="4" id="KW-0863">Zinc-finger</keyword>
<dbReference type="PANTHER" id="PTHR24166:SF45">
    <property type="entry name" value="E3 UBIQUITIN-PROTEIN LIGASE XBAT35"/>
    <property type="match status" value="1"/>
</dbReference>
<keyword evidence="4" id="KW-0862">Zinc</keyword>
<dbReference type="InterPro" id="IPR013083">
    <property type="entry name" value="Znf_RING/FYVE/PHD"/>
</dbReference>
<dbReference type="Gene3D" id="1.25.40.20">
    <property type="entry name" value="Ankyrin repeat-containing domain"/>
    <property type="match status" value="1"/>
</dbReference>
<dbReference type="PROSITE" id="PS50297">
    <property type="entry name" value="ANK_REP_REGION"/>
    <property type="match status" value="2"/>
</dbReference>
<dbReference type="InterPro" id="IPR001841">
    <property type="entry name" value="Znf_RING"/>
</dbReference>
<dbReference type="Gene3D" id="3.30.40.10">
    <property type="entry name" value="Zinc/RING finger domain, C3HC4 (zinc finger)"/>
    <property type="match status" value="1"/>
</dbReference>
<feature type="domain" description="RING-type" evidence="6">
    <location>
        <begin position="433"/>
        <end position="472"/>
    </location>
</feature>
<feature type="region of interest" description="Disordered" evidence="5">
    <location>
        <begin position="331"/>
        <end position="353"/>
    </location>
</feature>
<dbReference type="SMART" id="SM00184">
    <property type="entry name" value="RING"/>
    <property type="match status" value="1"/>
</dbReference>
<dbReference type="InterPro" id="IPR002110">
    <property type="entry name" value="Ankyrin_rpt"/>
</dbReference>
<dbReference type="EMBL" id="JAMQYH010000003">
    <property type="protein sequence ID" value="KAJ1694799.1"/>
    <property type="molecule type" value="Genomic_DNA"/>
</dbReference>
<comment type="caution">
    <text evidence="7">The sequence shown here is derived from an EMBL/GenBank/DDBJ whole genome shotgun (WGS) entry which is preliminary data.</text>
</comment>
<dbReference type="SUPFAM" id="SSF57850">
    <property type="entry name" value="RING/U-box"/>
    <property type="match status" value="1"/>
</dbReference>
<organism evidence="7 8">
    <name type="scientific">Rhynchospora breviuscula</name>
    <dbReference type="NCBI Taxonomy" id="2022672"/>
    <lineage>
        <taxon>Eukaryota</taxon>
        <taxon>Viridiplantae</taxon>
        <taxon>Streptophyta</taxon>
        <taxon>Embryophyta</taxon>
        <taxon>Tracheophyta</taxon>
        <taxon>Spermatophyta</taxon>
        <taxon>Magnoliopsida</taxon>
        <taxon>Liliopsida</taxon>
        <taxon>Poales</taxon>
        <taxon>Cyperaceae</taxon>
        <taxon>Cyperoideae</taxon>
        <taxon>Rhynchosporeae</taxon>
        <taxon>Rhynchospora</taxon>
    </lineage>
</organism>
<dbReference type="OrthoDB" id="1711136at2759"/>
<accession>A0A9Q0HQK9</accession>
<evidence type="ECO:0000313" key="8">
    <source>
        <dbReference type="Proteomes" id="UP001151287"/>
    </source>
</evidence>
<dbReference type="SMART" id="SM00248">
    <property type="entry name" value="ANK"/>
    <property type="match status" value="2"/>
</dbReference>
<evidence type="ECO:0000256" key="4">
    <source>
        <dbReference type="PROSITE-ProRule" id="PRU00175"/>
    </source>
</evidence>
<keyword evidence="4" id="KW-0479">Metal-binding</keyword>
<dbReference type="Proteomes" id="UP001151287">
    <property type="component" value="Unassembled WGS sequence"/>
</dbReference>
<evidence type="ECO:0000256" key="3">
    <source>
        <dbReference type="PROSITE-ProRule" id="PRU00023"/>
    </source>
</evidence>
<dbReference type="Pfam" id="PF13857">
    <property type="entry name" value="Ank_5"/>
    <property type="match status" value="1"/>
</dbReference>
<dbReference type="AlphaFoldDB" id="A0A9Q0HQK9"/>
<gene>
    <name evidence="7" type="ORF">LUZ63_011497</name>
</gene>
<keyword evidence="8" id="KW-1185">Reference proteome</keyword>
<dbReference type="InterPro" id="IPR050889">
    <property type="entry name" value="Dendritic_Spine_Reg/Scaffold"/>
</dbReference>
<dbReference type="GO" id="GO:0008270">
    <property type="term" value="F:zinc ion binding"/>
    <property type="evidence" value="ECO:0007669"/>
    <property type="project" value="UniProtKB-KW"/>
</dbReference>
<dbReference type="SUPFAM" id="SSF48403">
    <property type="entry name" value="Ankyrin repeat"/>
    <property type="match status" value="1"/>
</dbReference>
<evidence type="ECO:0000256" key="1">
    <source>
        <dbReference type="ARBA" id="ARBA00022737"/>
    </source>
</evidence>
<feature type="repeat" description="ANK" evidence="3">
    <location>
        <begin position="40"/>
        <end position="73"/>
    </location>
</feature>
<reference evidence="7" key="1">
    <citation type="journal article" date="2022" name="Cell">
        <title>Repeat-based holocentromeres influence genome architecture and karyotype evolution.</title>
        <authorList>
            <person name="Hofstatter P.G."/>
            <person name="Thangavel G."/>
            <person name="Lux T."/>
            <person name="Neumann P."/>
            <person name="Vondrak T."/>
            <person name="Novak P."/>
            <person name="Zhang M."/>
            <person name="Costa L."/>
            <person name="Castellani M."/>
            <person name="Scott A."/>
            <person name="Toegelov H."/>
            <person name="Fuchs J."/>
            <person name="Mata-Sucre Y."/>
            <person name="Dias Y."/>
            <person name="Vanzela A.L.L."/>
            <person name="Huettel B."/>
            <person name="Almeida C.C.S."/>
            <person name="Simkova H."/>
            <person name="Souza G."/>
            <person name="Pedrosa-Harand A."/>
            <person name="Macas J."/>
            <person name="Mayer K.F.X."/>
            <person name="Houben A."/>
            <person name="Marques A."/>
        </authorList>
    </citation>
    <scope>NUCLEOTIDE SEQUENCE</scope>
    <source>
        <strain evidence="7">RhyBre1mFocal</strain>
    </source>
</reference>
<evidence type="ECO:0000259" key="6">
    <source>
        <dbReference type="PROSITE" id="PS50089"/>
    </source>
</evidence>
<evidence type="ECO:0000256" key="5">
    <source>
        <dbReference type="SAM" id="MobiDB-lite"/>
    </source>
</evidence>
<dbReference type="PANTHER" id="PTHR24166">
    <property type="entry name" value="ROLLING PEBBLES, ISOFORM B"/>
    <property type="match status" value="1"/>
</dbReference>
<feature type="repeat" description="ANK" evidence="3">
    <location>
        <begin position="76"/>
        <end position="108"/>
    </location>
</feature>
<evidence type="ECO:0000313" key="7">
    <source>
        <dbReference type="EMBL" id="KAJ1694799.1"/>
    </source>
</evidence>
<dbReference type="PROSITE" id="PS50088">
    <property type="entry name" value="ANK_REPEAT"/>
    <property type="match status" value="2"/>
</dbReference>
<dbReference type="CDD" id="cd23129">
    <property type="entry name" value="RING-HC_XBAT35-like"/>
    <property type="match status" value="1"/>
</dbReference>
<dbReference type="InterPro" id="IPR036770">
    <property type="entry name" value="Ankyrin_rpt-contain_sf"/>
</dbReference>
<protein>
    <recommendedName>
        <fullName evidence="6">RING-type domain-containing protein</fullName>
    </recommendedName>
</protein>
<keyword evidence="1" id="KW-0677">Repeat</keyword>
<sequence length="484" mass="52472">MARAPKSKDQLLYEQVKDGNIKGIKTLRNKGAGLEWVDKDGKTPLILASSRSDLRNVAKVLIELGANVNAYRPGRHSGTPLHHAARKGLERTVRLLLSHGANPFIVNNNCHMPLDLAREKGHVQIVRDIEGKICLFCGWLRENYRPGFPEVLARQIFLRKVWAVVLPVKFELAIYTDVTAAEPTKVIHLWKCKLEEPIFNQADPTLIFDEISTRTKHKFSSEDEGDKIQLQAFFDACRGLIAQVVKVMPTPGVAPVHNQVNVPNPPMPAITAGPAVQAKIPCSPNQEDMELAMVINASIQSAIIGVSGMFPFVMVAQTQASFGTNGWATSSSTPSTFNWWGPPSSGTNTNEDNSSTVLDWWASPDTLQVQTPVLTQSALSAPPISASLYTGPIQYPSIDSSPIHISTAPGALNNTTLGAGTGSSDKKEGAGTCVICLDTPVEGACIPCGHMAGCMGCLRRIKKKRGKCPICRAKIKQVLKLYAV</sequence>
<name>A0A9Q0HQK9_9POAL</name>
<proteinExistence type="predicted"/>